<dbReference type="GO" id="GO:0000976">
    <property type="term" value="F:transcription cis-regulatory region binding"/>
    <property type="evidence" value="ECO:0007669"/>
    <property type="project" value="TreeGrafter"/>
</dbReference>
<protein>
    <submittedName>
        <fullName evidence="7">Protein priB</fullName>
    </submittedName>
</protein>
<evidence type="ECO:0000256" key="1">
    <source>
        <dbReference type="ARBA" id="ARBA00004123"/>
    </source>
</evidence>
<evidence type="ECO:0000256" key="6">
    <source>
        <dbReference type="SAM" id="MobiDB-lite"/>
    </source>
</evidence>
<dbReference type="RefSeq" id="XP_062624286.1">
    <property type="nucleotide sequence ID" value="XM_062768302.1"/>
</dbReference>
<keyword evidence="5" id="KW-0539">Nucleus</keyword>
<dbReference type="InterPro" id="IPR051089">
    <property type="entry name" value="prtT"/>
</dbReference>
<feature type="region of interest" description="Disordered" evidence="6">
    <location>
        <begin position="39"/>
        <end position="70"/>
    </location>
</feature>
<dbReference type="GeneID" id="87805058"/>
<dbReference type="GO" id="GO:0000981">
    <property type="term" value="F:DNA-binding transcription factor activity, RNA polymerase II-specific"/>
    <property type="evidence" value="ECO:0007669"/>
    <property type="project" value="TreeGrafter"/>
</dbReference>
<keyword evidence="4" id="KW-0804">Transcription</keyword>
<keyword evidence="3" id="KW-0238">DNA-binding</keyword>
<dbReference type="GO" id="GO:0005634">
    <property type="term" value="C:nucleus"/>
    <property type="evidence" value="ECO:0007669"/>
    <property type="project" value="UniProtKB-SubCell"/>
</dbReference>
<organism evidence="7 8">
    <name type="scientific">Vanrija pseudolonga</name>
    <dbReference type="NCBI Taxonomy" id="143232"/>
    <lineage>
        <taxon>Eukaryota</taxon>
        <taxon>Fungi</taxon>
        <taxon>Dikarya</taxon>
        <taxon>Basidiomycota</taxon>
        <taxon>Agaricomycotina</taxon>
        <taxon>Tremellomycetes</taxon>
        <taxon>Trichosporonales</taxon>
        <taxon>Trichosporonaceae</taxon>
        <taxon>Vanrija</taxon>
    </lineage>
</organism>
<dbReference type="CDD" id="cd12148">
    <property type="entry name" value="fungal_TF_MHR"/>
    <property type="match status" value="1"/>
</dbReference>
<evidence type="ECO:0000256" key="4">
    <source>
        <dbReference type="ARBA" id="ARBA00023163"/>
    </source>
</evidence>
<gene>
    <name evidence="7" type="primary">priB_20</name>
    <name evidence="7" type="ORF">LOC62_02G001804</name>
</gene>
<dbReference type="AlphaFoldDB" id="A0AAF1BJE0"/>
<keyword evidence="8" id="KW-1185">Reference proteome</keyword>
<accession>A0AAF1BJE0</accession>
<evidence type="ECO:0000256" key="2">
    <source>
        <dbReference type="ARBA" id="ARBA00023015"/>
    </source>
</evidence>
<evidence type="ECO:0000256" key="5">
    <source>
        <dbReference type="ARBA" id="ARBA00023242"/>
    </source>
</evidence>
<comment type="subcellular location">
    <subcellularLocation>
        <location evidence="1">Nucleus</location>
    </subcellularLocation>
</comment>
<evidence type="ECO:0000256" key="3">
    <source>
        <dbReference type="ARBA" id="ARBA00023125"/>
    </source>
</evidence>
<feature type="compositionally biased region" description="Polar residues" evidence="6">
    <location>
        <begin position="40"/>
        <end position="66"/>
    </location>
</feature>
<reference evidence="7" key="1">
    <citation type="submission" date="2023-10" db="EMBL/GenBank/DDBJ databases">
        <authorList>
            <person name="Noh H."/>
        </authorList>
    </citation>
    <scope>NUCLEOTIDE SEQUENCE</scope>
    <source>
        <strain evidence="7">DUCC4014</strain>
    </source>
</reference>
<name>A0AAF1BJE0_9TREE</name>
<dbReference type="PANTHER" id="PTHR31845:SF17">
    <property type="entry name" value="ZN(II)2CYS6 TRANSCRIPTION FACTOR (EUROFUNG)"/>
    <property type="match status" value="1"/>
</dbReference>
<dbReference type="PANTHER" id="PTHR31845">
    <property type="entry name" value="FINGER DOMAIN PROTEIN, PUTATIVE-RELATED"/>
    <property type="match status" value="1"/>
</dbReference>
<dbReference type="EMBL" id="CP086715">
    <property type="protein sequence ID" value="WOO78254.1"/>
    <property type="molecule type" value="Genomic_DNA"/>
</dbReference>
<keyword evidence="2" id="KW-0805">Transcription regulation</keyword>
<evidence type="ECO:0000313" key="8">
    <source>
        <dbReference type="Proteomes" id="UP000827549"/>
    </source>
</evidence>
<dbReference type="Proteomes" id="UP000827549">
    <property type="component" value="Chromosome 2"/>
</dbReference>
<proteinExistence type="predicted"/>
<evidence type="ECO:0000313" key="7">
    <source>
        <dbReference type="EMBL" id="WOO78254.1"/>
    </source>
</evidence>
<sequence>MVESKCHRDDGGNETCNRCAALGIECEVVPRRFGRRLGSKNRSNAAISPTSSRDLSTTSPANSEGAESTVARVGGSTAASASASFNMLSVLARVANEQQPPSVPHLEPPITRHANLDRSTFLDEFRSVARTLDPDPFRGLGVLEDGLEHLFKPIESYPSQPCDEVVYGSIDSPRLDNVPEYDAISIGLVTEADAKDLLEVYWTRIHVVIGVLDFDIHSLAYMRSQSATLTTVVMLVSAQCLPVSDHANSLVTRLEAHLEHLLAQVDKLCLQSIEISQALSMFVGWLSGRKLNRAWPLAARAIAIAIELRLDVSPPPAWALAPSSLHNAGPDRLARNVERTWLHLKEWDRASAYIRGRNSLIREDAWCEPTCLVEWCSSPLVGGTDAMLAACLDLMGVLSRIQMATTSSAFSSPTFNFEGYLTAVDDELDVWRTRWFPIMSEANRQRALYDMWAFRFILLMASFENGLAHGWTSTNLLASRDACHFCALELMKIALPVIAGTDPVLNITSLYSYRLYRLGYTAICTLRIIKMAPQSGNEDVFLMGVIAALADKLLHVKLHANVASITKVMGGRLLSVVKRLAATRLGGNSGTCADDASFGPADVMGDMGVESSADPLASLPAFGSDIFSFLNPTEFGLWDNLAYAAEPTSNPIVWTSTS</sequence>